<feature type="compositionally biased region" description="Low complexity" evidence="10">
    <location>
        <begin position="77"/>
        <end position="86"/>
    </location>
</feature>
<dbReference type="AlphaFoldDB" id="A0A2V0NR64"/>
<dbReference type="SFLD" id="SFLDF00275">
    <property type="entry name" value="adenosine_C2_methyltransferase"/>
    <property type="match status" value="1"/>
</dbReference>
<dbReference type="FunCoup" id="A0A2V0NR64">
    <property type="interactions" value="513"/>
</dbReference>
<dbReference type="STRING" id="307507.A0A2V0NR64"/>
<dbReference type="InterPro" id="IPR004383">
    <property type="entry name" value="rRNA_lsu_MTrfase_RlmN/Cfr"/>
</dbReference>
<dbReference type="SFLD" id="SFLDG01062">
    <property type="entry name" value="methyltransferase_(Class_A)"/>
    <property type="match status" value="1"/>
</dbReference>
<feature type="region of interest" description="Disordered" evidence="10">
    <location>
        <begin position="279"/>
        <end position="322"/>
    </location>
</feature>
<proteinExistence type="predicted"/>
<feature type="compositionally biased region" description="Low complexity" evidence="10">
    <location>
        <begin position="553"/>
        <end position="571"/>
    </location>
</feature>
<dbReference type="GO" id="GO:0005737">
    <property type="term" value="C:cytoplasm"/>
    <property type="evidence" value="ECO:0007669"/>
    <property type="project" value="UniProtKB-SubCell"/>
</dbReference>
<dbReference type="PROSITE" id="PS51918">
    <property type="entry name" value="RADICAL_SAM"/>
    <property type="match status" value="1"/>
</dbReference>
<keyword evidence="9" id="KW-0411">Iron-sulfur</keyword>
<dbReference type="Gene3D" id="1.10.150.530">
    <property type="match status" value="1"/>
</dbReference>
<evidence type="ECO:0000259" key="11">
    <source>
        <dbReference type="PROSITE" id="PS51918"/>
    </source>
</evidence>
<dbReference type="Proteomes" id="UP000247498">
    <property type="component" value="Unassembled WGS sequence"/>
</dbReference>
<keyword evidence="8" id="KW-0408">Iron</keyword>
<evidence type="ECO:0000256" key="3">
    <source>
        <dbReference type="ARBA" id="ARBA00022490"/>
    </source>
</evidence>
<keyword evidence="2" id="KW-0004">4Fe-4S</keyword>
<dbReference type="InterPro" id="IPR013785">
    <property type="entry name" value="Aldolase_TIM"/>
</dbReference>
<evidence type="ECO:0000256" key="8">
    <source>
        <dbReference type="ARBA" id="ARBA00023004"/>
    </source>
</evidence>
<dbReference type="InterPro" id="IPR007197">
    <property type="entry name" value="rSAM"/>
</dbReference>
<dbReference type="InParanoid" id="A0A2V0NR64"/>
<evidence type="ECO:0000256" key="5">
    <source>
        <dbReference type="ARBA" id="ARBA00022679"/>
    </source>
</evidence>
<keyword evidence="13" id="KW-1185">Reference proteome</keyword>
<evidence type="ECO:0000256" key="2">
    <source>
        <dbReference type="ARBA" id="ARBA00022485"/>
    </source>
</evidence>
<dbReference type="OrthoDB" id="538249at2759"/>
<evidence type="ECO:0000256" key="7">
    <source>
        <dbReference type="ARBA" id="ARBA00022723"/>
    </source>
</evidence>
<keyword evidence="7" id="KW-0479">Metal-binding</keyword>
<dbReference type="PANTHER" id="PTHR30544:SF9">
    <property type="entry name" value="RADICAL SAM SUPERFAMILY PROTEIN"/>
    <property type="match status" value="1"/>
</dbReference>
<dbReference type="SFLD" id="SFLDS00029">
    <property type="entry name" value="Radical_SAM"/>
    <property type="match status" value="1"/>
</dbReference>
<dbReference type="Gene3D" id="3.20.20.70">
    <property type="entry name" value="Aldolase class I"/>
    <property type="match status" value="2"/>
</dbReference>
<dbReference type="GO" id="GO:0046872">
    <property type="term" value="F:metal ion binding"/>
    <property type="evidence" value="ECO:0007669"/>
    <property type="project" value="UniProtKB-KW"/>
</dbReference>
<evidence type="ECO:0000256" key="6">
    <source>
        <dbReference type="ARBA" id="ARBA00022691"/>
    </source>
</evidence>
<dbReference type="GO" id="GO:0008173">
    <property type="term" value="F:RNA methyltransferase activity"/>
    <property type="evidence" value="ECO:0007669"/>
    <property type="project" value="InterPro"/>
</dbReference>
<dbReference type="GO" id="GO:0070475">
    <property type="term" value="P:rRNA base methylation"/>
    <property type="evidence" value="ECO:0007669"/>
    <property type="project" value="TreeGrafter"/>
</dbReference>
<sequence length="571" mass="59682">MLRGLSPATCRLLQLRRGRASALVAAHRGASSSTCAAGRAARTPLPAPAAAAPVLHAPPPAAARLAPAAAAATAAASGPAAAAPGEAPQPPLSFEGRPGLRDEEGRLLLKNLTFEELEEWCESIGEGPRRAGQVWRAMYGHGRYARTWEDGAPGDALFSRAFQRKAEAGASLHGGLTLQRVSTAPDGTHKLVFALHGGGEGAATGSVETVLIPMYNRAGTQPRYTACLSSQVGCAMNCAFCYTGRMGLLGNLSAAQVVEQVVEARRWLAARQLEERAAARERGADGGGGGDDSGGAEGGEGGEGRGERRRRGDARPPAPPRINNIVFMGMGEPLHNTDAVLPALDILCSPTGLAFSRSKVIVSTVGLVPELRRLRASGKAKLAVSLHATTDEVRSWIAPVNRKHSLGELMGALAELYPKRLAATPGRSDDFIILEYVMLEGVNDTDDDARRLLALTEDIYCMINLIIFNEFHGTIFKGSGGERVSSFRSILIQGGRVCTVRASKGAPEAAACGMLGDGPAANPRGGAPLLKPPPRLRDAFGEAVERARASMMQPADQAARQQAASSSPAGV</sequence>
<keyword evidence="5 12" id="KW-0808">Transferase</keyword>
<feature type="domain" description="Radical SAM core" evidence="11">
    <location>
        <begin position="220"/>
        <end position="507"/>
    </location>
</feature>
<evidence type="ECO:0000256" key="1">
    <source>
        <dbReference type="ARBA" id="ARBA00001966"/>
    </source>
</evidence>
<reference evidence="12 13" key="1">
    <citation type="journal article" date="2018" name="Sci. Rep.">
        <title>Raphidocelis subcapitata (=Pseudokirchneriella subcapitata) provides an insight into genome evolution and environmental adaptations in the Sphaeropleales.</title>
        <authorList>
            <person name="Suzuki S."/>
            <person name="Yamaguchi H."/>
            <person name="Nakajima N."/>
            <person name="Kawachi M."/>
        </authorList>
    </citation>
    <scope>NUCLEOTIDE SEQUENCE [LARGE SCALE GENOMIC DNA]</scope>
    <source>
        <strain evidence="12 13">NIES-35</strain>
    </source>
</reference>
<name>A0A2V0NR64_9CHLO</name>
<comment type="caution">
    <text evidence="12">The sequence shown here is derived from an EMBL/GenBank/DDBJ whole genome shotgun (WGS) entry which is preliminary data.</text>
</comment>
<dbReference type="GO" id="GO:0030488">
    <property type="term" value="P:tRNA methylation"/>
    <property type="evidence" value="ECO:0007669"/>
    <property type="project" value="TreeGrafter"/>
</dbReference>
<organism evidence="12 13">
    <name type="scientific">Raphidocelis subcapitata</name>
    <dbReference type="NCBI Taxonomy" id="307507"/>
    <lineage>
        <taxon>Eukaryota</taxon>
        <taxon>Viridiplantae</taxon>
        <taxon>Chlorophyta</taxon>
        <taxon>core chlorophytes</taxon>
        <taxon>Chlorophyceae</taxon>
        <taxon>CS clade</taxon>
        <taxon>Sphaeropleales</taxon>
        <taxon>Selenastraceae</taxon>
        <taxon>Raphidocelis</taxon>
    </lineage>
</organism>
<evidence type="ECO:0000256" key="10">
    <source>
        <dbReference type="SAM" id="MobiDB-lite"/>
    </source>
</evidence>
<dbReference type="EMBL" id="BDRX01000003">
    <property type="protein sequence ID" value="GBF88050.1"/>
    <property type="molecule type" value="Genomic_DNA"/>
</dbReference>
<comment type="cofactor">
    <cofactor evidence="1">
        <name>[4Fe-4S] cluster</name>
        <dbReference type="ChEBI" id="CHEBI:49883"/>
    </cofactor>
</comment>
<feature type="region of interest" description="Disordered" evidence="10">
    <location>
        <begin position="77"/>
        <end position="99"/>
    </location>
</feature>
<dbReference type="PANTHER" id="PTHR30544">
    <property type="entry name" value="23S RRNA METHYLTRANSFERASE"/>
    <property type="match status" value="1"/>
</dbReference>
<evidence type="ECO:0000313" key="13">
    <source>
        <dbReference type="Proteomes" id="UP000247498"/>
    </source>
</evidence>
<keyword evidence="3" id="KW-0963">Cytoplasm</keyword>
<keyword evidence="4 12" id="KW-0489">Methyltransferase</keyword>
<evidence type="ECO:0000256" key="4">
    <source>
        <dbReference type="ARBA" id="ARBA00022603"/>
    </source>
</evidence>
<gene>
    <name evidence="12" type="ORF">Rsub_00762</name>
</gene>
<protein>
    <submittedName>
        <fullName evidence="12">23S rRNA (Adenine(2503)-C(2))-methyltransferase</fullName>
    </submittedName>
</protein>
<dbReference type="GO" id="GO:0051539">
    <property type="term" value="F:4 iron, 4 sulfur cluster binding"/>
    <property type="evidence" value="ECO:0007669"/>
    <property type="project" value="UniProtKB-KW"/>
</dbReference>
<evidence type="ECO:0000256" key="9">
    <source>
        <dbReference type="ARBA" id="ARBA00023014"/>
    </source>
</evidence>
<feature type="region of interest" description="Disordered" evidence="10">
    <location>
        <begin position="546"/>
        <end position="571"/>
    </location>
</feature>
<dbReference type="InterPro" id="IPR040072">
    <property type="entry name" value="Methyltransferase_A"/>
</dbReference>
<accession>A0A2V0NR64</accession>
<feature type="compositionally biased region" description="Gly residues" evidence="10">
    <location>
        <begin position="285"/>
        <end position="301"/>
    </location>
</feature>
<keyword evidence="6" id="KW-0949">S-adenosyl-L-methionine</keyword>
<evidence type="ECO:0000313" key="12">
    <source>
        <dbReference type="EMBL" id="GBF88050.1"/>
    </source>
</evidence>